<dbReference type="InterPro" id="IPR009305">
    <property type="entry name" value="Mpo1-like"/>
</dbReference>
<proteinExistence type="predicted"/>
<evidence type="ECO:0000313" key="3">
    <source>
        <dbReference type="Proteomes" id="UP001500742"/>
    </source>
</evidence>
<keyword evidence="1" id="KW-0812">Transmembrane</keyword>
<dbReference type="Proteomes" id="UP001500742">
    <property type="component" value="Unassembled WGS sequence"/>
</dbReference>
<feature type="transmembrane region" description="Helical" evidence="1">
    <location>
        <begin position="94"/>
        <end position="111"/>
    </location>
</feature>
<keyword evidence="1" id="KW-1133">Transmembrane helix</keyword>
<feature type="transmembrane region" description="Helical" evidence="1">
    <location>
        <begin position="123"/>
        <end position="143"/>
    </location>
</feature>
<protein>
    <submittedName>
        <fullName evidence="2">DUF962 domain-containing protein</fullName>
    </submittedName>
</protein>
<feature type="transmembrane region" description="Helical" evidence="1">
    <location>
        <begin position="70"/>
        <end position="88"/>
    </location>
</feature>
<dbReference type="EMBL" id="BAAAZC010000009">
    <property type="protein sequence ID" value="GAA3965858.1"/>
    <property type="molecule type" value="Genomic_DNA"/>
</dbReference>
<dbReference type="Pfam" id="PF06127">
    <property type="entry name" value="Mpo1-like"/>
    <property type="match status" value="1"/>
</dbReference>
<name>A0ABP7PHV1_9SPHI</name>
<keyword evidence="3" id="KW-1185">Reference proteome</keyword>
<accession>A0ABP7PHV1</accession>
<sequence>MAAKTSNSKTNPVPKTEETSAERLLNGYALSHQDPLNKVIHYICVPLLMFSLFGLFWAIPFPHLQFLGSYNGYFNWASFVIAIAIYYYLRISPLISYAILFILLGFSYLILELLSWQQLGGPAMWLVCTIIFIPSICVVLIGNTREKTYVQYGLNISSLPLAPVSIIYKLLKAVGVNR</sequence>
<organism evidence="2 3">
    <name type="scientific">Mucilaginibacter dorajii</name>
    <dbReference type="NCBI Taxonomy" id="692994"/>
    <lineage>
        <taxon>Bacteria</taxon>
        <taxon>Pseudomonadati</taxon>
        <taxon>Bacteroidota</taxon>
        <taxon>Sphingobacteriia</taxon>
        <taxon>Sphingobacteriales</taxon>
        <taxon>Sphingobacteriaceae</taxon>
        <taxon>Mucilaginibacter</taxon>
    </lineage>
</organism>
<evidence type="ECO:0000313" key="2">
    <source>
        <dbReference type="EMBL" id="GAA3965858.1"/>
    </source>
</evidence>
<comment type="caution">
    <text evidence="2">The sequence shown here is derived from an EMBL/GenBank/DDBJ whole genome shotgun (WGS) entry which is preliminary data.</text>
</comment>
<reference evidence="3" key="1">
    <citation type="journal article" date="2019" name="Int. J. Syst. Evol. Microbiol.">
        <title>The Global Catalogue of Microorganisms (GCM) 10K type strain sequencing project: providing services to taxonomists for standard genome sequencing and annotation.</title>
        <authorList>
            <consortium name="The Broad Institute Genomics Platform"/>
            <consortium name="The Broad Institute Genome Sequencing Center for Infectious Disease"/>
            <person name="Wu L."/>
            <person name="Ma J."/>
        </authorList>
    </citation>
    <scope>NUCLEOTIDE SEQUENCE [LARGE SCALE GENOMIC DNA]</scope>
    <source>
        <strain evidence="3">JCM 16601</strain>
    </source>
</reference>
<keyword evidence="1" id="KW-0472">Membrane</keyword>
<gene>
    <name evidence="2" type="ORF">GCM10022210_12920</name>
</gene>
<evidence type="ECO:0000256" key="1">
    <source>
        <dbReference type="SAM" id="Phobius"/>
    </source>
</evidence>
<dbReference type="RefSeq" id="WP_259088569.1">
    <property type="nucleotide sequence ID" value="NZ_BAAAZC010000009.1"/>
</dbReference>
<feature type="transmembrane region" description="Helical" evidence="1">
    <location>
        <begin position="39"/>
        <end position="58"/>
    </location>
</feature>